<evidence type="ECO:0000313" key="1">
    <source>
        <dbReference type="EMBL" id="CAB4579838.1"/>
    </source>
</evidence>
<name>A0A6J6F4T9_9ZZZZ</name>
<sequence>MPEVELVIHTVPHEGEPPAIDGTELPPRRFASLEQAKAAADELPVPDGWQRKESIRDVATGEELCWRSDRVPGWQRG</sequence>
<gene>
    <name evidence="1" type="ORF">UFOPK1493_02986</name>
</gene>
<protein>
    <submittedName>
        <fullName evidence="1">Unannotated protein</fullName>
    </submittedName>
</protein>
<proteinExistence type="predicted"/>
<dbReference type="AlphaFoldDB" id="A0A6J6F4T9"/>
<reference evidence="1" key="1">
    <citation type="submission" date="2020-05" db="EMBL/GenBank/DDBJ databases">
        <authorList>
            <person name="Chiriac C."/>
            <person name="Salcher M."/>
            <person name="Ghai R."/>
            <person name="Kavagutti S V."/>
        </authorList>
    </citation>
    <scope>NUCLEOTIDE SEQUENCE</scope>
</reference>
<organism evidence="1">
    <name type="scientific">freshwater metagenome</name>
    <dbReference type="NCBI Taxonomy" id="449393"/>
    <lineage>
        <taxon>unclassified sequences</taxon>
        <taxon>metagenomes</taxon>
        <taxon>ecological metagenomes</taxon>
    </lineage>
</organism>
<accession>A0A6J6F4T9</accession>
<dbReference type="EMBL" id="CAEZSR010000145">
    <property type="protein sequence ID" value="CAB4579838.1"/>
    <property type="molecule type" value="Genomic_DNA"/>
</dbReference>